<protein>
    <submittedName>
        <fullName evidence="2">Uncharacterized protein</fullName>
    </submittedName>
</protein>
<reference evidence="2" key="1">
    <citation type="submission" date="2014-11" db="EMBL/GenBank/DDBJ databases">
        <authorList>
            <person name="Otto D Thomas"/>
            <person name="Naeem Raeece"/>
        </authorList>
    </citation>
    <scope>NUCLEOTIDE SEQUENCE</scope>
</reference>
<dbReference type="EMBL" id="CDMZ01001920">
    <property type="protein sequence ID" value="CEM39280.1"/>
    <property type="molecule type" value="Genomic_DNA"/>
</dbReference>
<feature type="compositionally biased region" description="Acidic residues" evidence="1">
    <location>
        <begin position="39"/>
        <end position="52"/>
    </location>
</feature>
<evidence type="ECO:0000256" key="1">
    <source>
        <dbReference type="SAM" id="MobiDB-lite"/>
    </source>
</evidence>
<gene>
    <name evidence="2" type="ORF">Cvel_5752</name>
</gene>
<organism evidence="2">
    <name type="scientific">Chromera velia CCMP2878</name>
    <dbReference type="NCBI Taxonomy" id="1169474"/>
    <lineage>
        <taxon>Eukaryota</taxon>
        <taxon>Sar</taxon>
        <taxon>Alveolata</taxon>
        <taxon>Colpodellida</taxon>
        <taxon>Chromeraceae</taxon>
        <taxon>Chromera</taxon>
    </lineage>
</organism>
<evidence type="ECO:0000313" key="2">
    <source>
        <dbReference type="EMBL" id="CEM39280.1"/>
    </source>
</evidence>
<proteinExistence type="predicted"/>
<sequence>MLTLVQVRHIGFRPPAQSVDAFMKKEEIAKVRMKRENETQWDDIEEKGEEGEGGVALESLSEFPQTPFDASD</sequence>
<dbReference type="VEuPathDB" id="CryptoDB:Cvel_5752"/>
<feature type="region of interest" description="Disordered" evidence="1">
    <location>
        <begin position="34"/>
        <end position="72"/>
    </location>
</feature>
<dbReference type="AlphaFoldDB" id="A0A0G4H605"/>
<accession>A0A0G4H605</accession>
<name>A0A0G4H605_9ALVE</name>